<evidence type="ECO:0000313" key="3">
    <source>
        <dbReference type="EMBL" id="SHM66360.1"/>
    </source>
</evidence>
<dbReference type="PANTHER" id="PTHR43976">
    <property type="entry name" value="SHORT CHAIN DEHYDROGENASE"/>
    <property type="match status" value="1"/>
</dbReference>
<name>A0A1M7KLN0_9PSED</name>
<sequence>MATHKPVALVTGASSGIGLAPAAAGERSIEQAKALFDTNFLGVVSLPYVALYAASKHAVEGYSESVDHEPGYTRTQFENNTLEADAKLDLYQDIRASVSRVVNHAMAHADIPDVVAQVVLKAACAERPKLRYTAGKSAGQLQFMRRFAPAGFLDAAIRKTLKLEAKPLLHGQPSRQTN</sequence>
<comment type="similarity">
    <text evidence="1">Belongs to the short-chain dehydrogenases/reductases (SDR) family.</text>
</comment>
<evidence type="ECO:0000256" key="1">
    <source>
        <dbReference type="ARBA" id="ARBA00006484"/>
    </source>
</evidence>
<dbReference type="GO" id="GO:0016491">
    <property type="term" value="F:oxidoreductase activity"/>
    <property type="evidence" value="ECO:0007669"/>
    <property type="project" value="UniProtKB-KW"/>
</dbReference>
<organism evidence="3 4">
    <name type="scientific">Pseudomonas asturiensis</name>
    <dbReference type="NCBI Taxonomy" id="1190415"/>
    <lineage>
        <taxon>Bacteria</taxon>
        <taxon>Pseudomonadati</taxon>
        <taxon>Pseudomonadota</taxon>
        <taxon>Gammaproteobacteria</taxon>
        <taxon>Pseudomonadales</taxon>
        <taxon>Pseudomonadaceae</taxon>
        <taxon>Pseudomonas</taxon>
    </lineage>
</organism>
<dbReference type="STRING" id="1190415.SAMN05216593_102238"/>
<gene>
    <name evidence="3" type="ORF">SAMN05216593_102238</name>
</gene>
<dbReference type="InterPro" id="IPR051911">
    <property type="entry name" value="SDR_oxidoreductase"/>
</dbReference>
<dbReference type="Proteomes" id="UP000183983">
    <property type="component" value="Unassembled WGS sequence"/>
</dbReference>
<evidence type="ECO:0000313" key="4">
    <source>
        <dbReference type="Proteomes" id="UP000183983"/>
    </source>
</evidence>
<dbReference type="SUPFAM" id="SSF51735">
    <property type="entry name" value="NAD(P)-binding Rossmann-fold domains"/>
    <property type="match status" value="1"/>
</dbReference>
<dbReference type="EMBL" id="FRDA01000002">
    <property type="protein sequence ID" value="SHM66360.1"/>
    <property type="molecule type" value="Genomic_DNA"/>
</dbReference>
<dbReference type="Gene3D" id="3.40.50.720">
    <property type="entry name" value="NAD(P)-binding Rossmann-like Domain"/>
    <property type="match status" value="1"/>
</dbReference>
<evidence type="ECO:0008006" key="5">
    <source>
        <dbReference type="Google" id="ProtNLM"/>
    </source>
</evidence>
<protein>
    <recommendedName>
        <fullName evidence="5">Short chain dehydrogenase</fullName>
    </recommendedName>
</protein>
<dbReference type="InterPro" id="IPR036291">
    <property type="entry name" value="NAD(P)-bd_dom_sf"/>
</dbReference>
<accession>A0A1M7KLN0</accession>
<dbReference type="PANTHER" id="PTHR43976:SF16">
    <property type="entry name" value="SHORT-CHAIN DEHYDROGENASE_REDUCTASE FAMILY PROTEIN"/>
    <property type="match status" value="1"/>
</dbReference>
<dbReference type="RefSeq" id="WP_073162684.1">
    <property type="nucleotide sequence ID" value="NZ_FRDA01000002.1"/>
</dbReference>
<reference evidence="3 4" key="1">
    <citation type="submission" date="2016-11" db="EMBL/GenBank/DDBJ databases">
        <authorList>
            <person name="Jaros S."/>
            <person name="Januszkiewicz K."/>
            <person name="Wedrychowicz H."/>
        </authorList>
    </citation>
    <scope>NUCLEOTIDE SEQUENCE [LARGE SCALE GENOMIC DNA]</scope>
    <source>
        <strain evidence="3 4">LMG 26898</strain>
    </source>
</reference>
<proteinExistence type="inferred from homology"/>
<evidence type="ECO:0000256" key="2">
    <source>
        <dbReference type="ARBA" id="ARBA00023002"/>
    </source>
</evidence>
<keyword evidence="2" id="KW-0560">Oxidoreductase</keyword>
<dbReference type="AlphaFoldDB" id="A0A1M7KLN0"/>